<dbReference type="Gene3D" id="2.60.40.10">
    <property type="entry name" value="Immunoglobulins"/>
    <property type="match status" value="1"/>
</dbReference>
<keyword evidence="3" id="KW-0808">Transferase</keyword>
<evidence type="ECO:0000313" key="4">
    <source>
        <dbReference type="Proteomes" id="UP000652681"/>
    </source>
</evidence>
<dbReference type="InterPro" id="IPR011047">
    <property type="entry name" value="Quinoprotein_ADH-like_sf"/>
</dbReference>
<dbReference type="InterPro" id="IPR050640">
    <property type="entry name" value="Bact_2-comp_sensor_kinase"/>
</dbReference>
<dbReference type="PANTHER" id="PTHR34220:SF7">
    <property type="entry name" value="SENSOR HISTIDINE KINASE YPDA"/>
    <property type="match status" value="1"/>
</dbReference>
<dbReference type="PANTHER" id="PTHR34220">
    <property type="entry name" value="SENSOR HISTIDINE KINASE YPDA"/>
    <property type="match status" value="1"/>
</dbReference>
<evidence type="ECO:0000256" key="1">
    <source>
        <dbReference type="SAM" id="Phobius"/>
    </source>
</evidence>
<dbReference type="Gene3D" id="2.130.10.10">
    <property type="entry name" value="YVTN repeat-like/Quinoprotein amine dehydrogenase"/>
    <property type="match status" value="3"/>
</dbReference>
<dbReference type="EMBL" id="JACVEL010000001">
    <property type="protein sequence ID" value="MBC9811442.1"/>
    <property type="molecule type" value="Genomic_DNA"/>
</dbReference>
<dbReference type="Pfam" id="PF06580">
    <property type="entry name" value="His_kinase"/>
    <property type="match status" value="1"/>
</dbReference>
<organism evidence="3 4">
    <name type="scientific">Taishania pollutisoli</name>
    <dbReference type="NCBI Taxonomy" id="2766479"/>
    <lineage>
        <taxon>Bacteria</taxon>
        <taxon>Pseudomonadati</taxon>
        <taxon>Bacteroidota</taxon>
        <taxon>Flavobacteriia</taxon>
        <taxon>Flavobacteriales</taxon>
        <taxon>Crocinitomicaceae</taxon>
        <taxon>Taishania</taxon>
    </lineage>
</organism>
<reference evidence="3" key="1">
    <citation type="submission" date="2020-09" db="EMBL/GenBank/DDBJ databases">
        <title>Taishania pollutisoli gen. nov., sp. nov., Isolated from Tetrabromobisphenol A-Contaminated Soil.</title>
        <authorList>
            <person name="Chen Q."/>
        </authorList>
    </citation>
    <scope>NUCLEOTIDE SEQUENCE</scope>
    <source>
        <strain evidence="3">CZZ-1</strain>
    </source>
</reference>
<dbReference type="Proteomes" id="UP000652681">
    <property type="component" value="Unassembled WGS sequence"/>
</dbReference>
<dbReference type="InterPro" id="IPR015943">
    <property type="entry name" value="WD40/YVTN_repeat-like_dom_sf"/>
</dbReference>
<proteinExistence type="predicted"/>
<dbReference type="AlphaFoldDB" id="A0A8J6PAZ1"/>
<dbReference type="InterPro" id="IPR010559">
    <property type="entry name" value="Sig_transdc_His_kin_internal"/>
</dbReference>
<evidence type="ECO:0000313" key="3">
    <source>
        <dbReference type="EMBL" id="MBC9811442.1"/>
    </source>
</evidence>
<dbReference type="Pfam" id="PF07494">
    <property type="entry name" value="Reg_prop"/>
    <property type="match status" value="2"/>
</dbReference>
<gene>
    <name evidence="3" type="ORF">H9Y05_03035</name>
</gene>
<dbReference type="RefSeq" id="WP_216713462.1">
    <property type="nucleotide sequence ID" value="NZ_JACVEL010000001.1"/>
</dbReference>
<name>A0A8J6PAZ1_9FLAO</name>
<dbReference type="SUPFAM" id="SSF50998">
    <property type="entry name" value="Quinoprotein alcohol dehydrogenase-like"/>
    <property type="match status" value="1"/>
</dbReference>
<keyword evidence="1" id="KW-0812">Transmembrane</keyword>
<keyword evidence="1" id="KW-1133">Transmembrane helix</keyword>
<keyword evidence="3" id="KW-0418">Kinase</keyword>
<feature type="transmembrane region" description="Helical" evidence="1">
    <location>
        <begin position="695"/>
        <end position="717"/>
    </location>
</feature>
<keyword evidence="4" id="KW-1185">Reference proteome</keyword>
<dbReference type="GO" id="GO:0000155">
    <property type="term" value="F:phosphorelay sensor kinase activity"/>
    <property type="evidence" value="ECO:0007669"/>
    <property type="project" value="InterPro"/>
</dbReference>
<dbReference type="InterPro" id="IPR036890">
    <property type="entry name" value="HATPase_C_sf"/>
</dbReference>
<keyword evidence="1" id="KW-0472">Membrane</keyword>
<comment type="caution">
    <text evidence="3">The sequence shown here is derived from an EMBL/GenBank/DDBJ whole genome shotgun (WGS) entry which is preliminary data.</text>
</comment>
<sequence length="946" mass="108626">MKLPSQECYHILQDTKGYIWFATEQGLCRYDGEGLSVYNEKNGLPEKAVYALEMDESGKIWIITSTNRILYIDNEKLQEASFSNAFRQISKGRIVTSLVFVNAEEMYLDTYVRGTFLINKKTGACTEIKHTQNYYDYDVNLINNKLIAFNGRANENVRPKPPISEKLNYFISGKLKQVVVVPQIKLPVRSTFLLTCSMADKKYVAFGQNLIVLNPDGTHETHRLPGVVLSMYADEDGGLWIGTLLKGVFYYNSADLQSKPINSLNNYSVSGIIKDAEGNIWCTTLEKGLFFCRNEKVWSYSIPNMQQNPQVLTYLNGNLFVTWQKKIYVLNDSVLKEVSFDVTSPDYITDISFFNHKYYISSHGFLVLTDENFTRIHPVRKQNWPYNCAAKQLKSANGKLYTLGSSLIGEIKGLVCNYRKSVPAMPLGTCFEPLDNDCFLVGTRDGLWKVTWMGDRSSIIRIPGITQPVSDILKDKKGRIFIATKGEGLFLYKDEKLLAVNRWFAIPARILFEIVQDVNENYWISSNEGLYCCTMQGSRVSTRVYTQSDGLPADEVRELAATPDRIFFSSVFGISSLPLDSEEKRGNPRIYLSNLQINNKHINTGHLPHQLKYSQNTFRFHFDILSFKDFSPHIAYQLKGRDKVFSHSNSTELVLENLSPGKYKLIVYGENSKGIRSTQPFVYTFYISKPFWQTWWFIALELVTMVLIFIFVLRVLIRRAQKKSEEKNRINALLAESQLTALQAQMNPHFVFNAINSIQNYILKNQKEEAYNYLAKFSHLIRMILYNSQKKIVVLAKELEILSLYVELEQMRCKQSFDFEVDLNETIDENEVLLPPTLIQPLLENAIWHGLIPLKNRRGKLRLLFAIENNLLKVVIEDNGIGRNQSKREKPGIDHHSMALNLVNDRIQMTGQLYDAMEDASIQIVDLYDETNNPQGTRVEIYLPLL</sequence>
<dbReference type="Gene3D" id="3.30.565.10">
    <property type="entry name" value="Histidine kinase-like ATPase, C-terminal domain"/>
    <property type="match status" value="1"/>
</dbReference>
<dbReference type="InterPro" id="IPR011110">
    <property type="entry name" value="Reg_prop"/>
</dbReference>
<protein>
    <submittedName>
        <fullName evidence="3">Histidine kinase</fullName>
    </submittedName>
</protein>
<feature type="domain" description="Signal transduction histidine kinase internal region" evidence="2">
    <location>
        <begin position="738"/>
        <end position="816"/>
    </location>
</feature>
<accession>A0A8J6PAZ1</accession>
<dbReference type="GO" id="GO:0016020">
    <property type="term" value="C:membrane"/>
    <property type="evidence" value="ECO:0007669"/>
    <property type="project" value="InterPro"/>
</dbReference>
<dbReference type="InterPro" id="IPR013783">
    <property type="entry name" value="Ig-like_fold"/>
</dbReference>
<evidence type="ECO:0000259" key="2">
    <source>
        <dbReference type="Pfam" id="PF06580"/>
    </source>
</evidence>
<dbReference type="SUPFAM" id="SSF55874">
    <property type="entry name" value="ATPase domain of HSP90 chaperone/DNA topoisomerase II/histidine kinase"/>
    <property type="match status" value="1"/>
</dbReference>